<dbReference type="OrthoDB" id="10072641at2759"/>
<evidence type="ECO:0000256" key="1">
    <source>
        <dbReference type="ARBA" id="ARBA00004123"/>
    </source>
</evidence>
<dbReference type="SMART" id="SM00343">
    <property type="entry name" value="ZnF_C2HC"/>
    <property type="match status" value="3"/>
</dbReference>
<dbReference type="EMBL" id="KB201262">
    <property type="protein sequence ID" value="ESO98277.1"/>
    <property type="molecule type" value="Genomic_DNA"/>
</dbReference>
<reference evidence="11 12" key="1">
    <citation type="journal article" date="2013" name="Nature">
        <title>Insights into bilaterian evolution from three spiralian genomes.</title>
        <authorList>
            <person name="Simakov O."/>
            <person name="Marletaz F."/>
            <person name="Cho S.J."/>
            <person name="Edsinger-Gonzales E."/>
            <person name="Havlak P."/>
            <person name="Hellsten U."/>
            <person name="Kuo D.H."/>
            <person name="Larsson T."/>
            <person name="Lv J."/>
            <person name="Arendt D."/>
            <person name="Savage R."/>
            <person name="Osoegawa K."/>
            <person name="de Jong P."/>
            <person name="Grimwood J."/>
            <person name="Chapman J.A."/>
            <person name="Shapiro H."/>
            <person name="Aerts A."/>
            <person name="Otillar R.P."/>
            <person name="Terry A.Y."/>
            <person name="Boore J.L."/>
            <person name="Grigoriev I.V."/>
            <person name="Lindberg D.R."/>
            <person name="Seaver E.C."/>
            <person name="Weisblat D.A."/>
            <person name="Putnam N.H."/>
            <person name="Rokhsar D.S."/>
        </authorList>
    </citation>
    <scope>NUCLEOTIDE SEQUENCE [LARGE SCALE GENOMIC DNA]</scope>
</reference>
<evidence type="ECO:0000259" key="10">
    <source>
        <dbReference type="PROSITE" id="PS50171"/>
    </source>
</evidence>
<dbReference type="KEGG" id="lgi:LOTGIDRAFT_159073"/>
<keyword evidence="3 6" id="KW-0863">Zinc-finger</keyword>
<comment type="subcellular location">
    <subcellularLocation>
        <location evidence="1">Nucleus</location>
    </subcellularLocation>
</comment>
<evidence type="ECO:0000256" key="7">
    <source>
        <dbReference type="SAM" id="Coils"/>
    </source>
</evidence>
<dbReference type="Proteomes" id="UP000030746">
    <property type="component" value="Unassembled WGS sequence"/>
</dbReference>
<organism evidence="11 12">
    <name type="scientific">Lottia gigantea</name>
    <name type="common">Giant owl limpet</name>
    <dbReference type="NCBI Taxonomy" id="225164"/>
    <lineage>
        <taxon>Eukaryota</taxon>
        <taxon>Metazoa</taxon>
        <taxon>Spiralia</taxon>
        <taxon>Lophotrochozoa</taxon>
        <taxon>Mollusca</taxon>
        <taxon>Gastropoda</taxon>
        <taxon>Patellogastropoda</taxon>
        <taxon>Lottioidea</taxon>
        <taxon>Lottiidae</taxon>
        <taxon>Lottia</taxon>
    </lineage>
</organism>
<accession>V4AMA2</accession>
<dbReference type="InterPro" id="IPR003604">
    <property type="entry name" value="Matrin/U1-like-C_Znf_C2H2"/>
</dbReference>
<dbReference type="Pfam" id="PF00098">
    <property type="entry name" value="zf-CCHC"/>
    <property type="match status" value="1"/>
</dbReference>
<feature type="domain" description="Matrin-type" evidence="10">
    <location>
        <begin position="708"/>
        <end position="739"/>
    </location>
</feature>
<evidence type="ECO:0000256" key="8">
    <source>
        <dbReference type="SAM" id="MobiDB-lite"/>
    </source>
</evidence>
<dbReference type="HOGENOM" id="CLU_294616_0_0_1"/>
<evidence type="ECO:0000256" key="4">
    <source>
        <dbReference type="ARBA" id="ARBA00022833"/>
    </source>
</evidence>
<evidence type="ECO:0000256" key="3">
    <source>
        <dbReference type="ARBA" id="ARBA00022771"/>
    </source>
</evidence>
<keyword evidence="5" id="KW-0539">Nucleus</keyword>
<dbReference type="AlphaFoldDB" id="V4AMA2"/>
<evidence type="ECO:0008006" key="13">
    <source>
        <dbReference type="Google" id="ProtNLM"/>
    </source>
</evidence>
<feature type="region of interest" description="Disordered" evidence="8">
    <location>
        <begin position="546"/>
        <end position="606"/>
    </location>
</feature>
<feature type="domain" description="CCHC-type" evidence="9">
    <location>
        <begin position="311"/>
        <end position="327"/>
    </location>
</feature>
<evidence type="ECO:0000256" key="6">
    <source>
        <dbReference type="PROSITE-ProRule" id="PRU00047"/>
    </source>
</evidence>
<keyword evidence="4" id="KW-0862">Zinc</keyword>
<dbReference type="CTD" id="20237950"/>
<sequence>MAGYRKVGDFFEEEMNRLKRREREIQEEVYRERMEDKKQSQMYDIDEIGSRSRRSGSRDSSLGSRSYDIAQELEEERGRKRQMAEELDIRERQIQKTSELLERQSKMLANLEANVLGPSQMSMPYLMGQCQTSMYNQLTTSVYQQSIHTDYQYSQQYPPMNPVPVLNTIVPPYYQYNQPNTTSDVCYNSTMVPPPVIGIVEEPACKKAKTETGVGATEINITDIDLERKNPDLKCAYEKCRKTGHEIAYCPLLKKRSLYATCFYCKVIGHRKEQCPKLVEKLGKSKGLVCFNCNTAGHHCRNCPGKMKSIKCYRCNSEEHRVQNCPQIKKSKKAEVTETVSIDEVDTVPDTSDTLNNITPSNLVSIACGNPLMKNSFTLAVAGSVTTKQSAKSEATKDKSSAKKCTGSSTKEKRSAVSIASNVNSQELTSSASVNVSCGSANSKNIVQNTSTKNINATSVSSNDAAKDASLKTNNPSKNICTVSSCVSNTNSVIAREQTVKSASAKPVQGQKDFDIAEEMEKFQNNPKHMISMGKYRRHIENLRKAEREKKKSAEQRQAAEKIVDSSSNKVPDKQENMSSSHYSNSNQSHSDIVTQNQHPMKDSTKEVEKPKLIGMTCDVCQFTSKIQSEINTHKLTPLHIKKCELCETGCKMCGRVKFKTFEEYTSHNTEKLHKALLQKKRQISNSKVAKIANKVAGVEYVVPVSGYFCKLCKKFYTEESFAKDDHCRSKEHHEKIGEVLGTKYETAIRAKFLELCKLMQKNIKSKRETARFFQVLARADFTNLKPLASAKSPVQNKPKSKEIPQTVTEDTDPSSDVSKESCVSDVLIESVKEVKGTDISDAGETGDCVSKIPKQSCNISSSENIEEINSDIVRNKSEDISKAGDTHVIYGSSAPVTENILMSLDASRSVSVSQGNKAFEDVAKDEDSKLDIDQRNNLEIKNFTPLKSLNVNFDQSSSQIISPNIQEHDRVLETGGSTLGSCVPKKMPKSPTVPVEKLESTDADMLLTDDEDDEILCGDCDSDIELSD</sequence>
<evidence type="ECO:0000256" key="5">
    <source>
        <dbReference type="ARBA" id="ARBA00023242"/>
    </source>
</evidence>
<feature type="compositionally biased region" description="Basic and acidic residues" evidence="8">
    <location>
        <begin position="546"/>
        <end position="564"/>
    </location>
</feature>
<dbReference type="SMART" id="SM00451">
    <property type="entry name" value="ZnF_U1"/>
    <property type="match status" value="1"/>
</dbReference>
<feature type="region of interest" description="Disordered" evidence="8">
    <location>
        <begin position="791"/>
        <end position="820"/>
    </location>
</feature>
<dbReference type="RefSeq" id="XP_009050982.1">
    <property type="nucleotide sequence ID" value="XM_009052734.1"/>
</dbReference>
<feature type="region of interest" description="Disordered" evidence="8">
    <location>
        <begin position="30"/>
        <end position="68"/>
    </location>
</feature>
<dbReference type="SUPFAM" id="SSF57756">
    <property type="entry name" value="Retrovirus zinc finger-like domains"/>
    <property type="match status" value="1"/>
</dbReference>
<dbReference type="GeneID" id="20237950"/>
<feature type="region of interest" description="Disordered" evidence="8">
    <location>
        <begin position="388"/>
        <end position="409"/>
    </location>
</feature>
<keyword evidence="12" id="KW-1185">Reference proteome</keyword>
<dbReference type="GO" id="GO:0008270">
    <property type="term" value="F:zinc ion binding"/>
    <property type="evidence" value="ECO:0007669"/>
    <property type="project" value="UniProtKB-KW"/>
</dbReference>
<dbReference type="GO" id="GO:0005634">
    <property type="term" value="C:nucleus"/>
    <property type="evidence" value="ECO:0007669"/>
    <property type="project" value="UniProtKB-SubCell"/>
</dbReference>
<feature type="coiled-coil region" evidence="7">
    <location>
        <begin position="70"/>
        <end position="114"/>
    </location>
</feature>
<dbReference type="Gene3D" id="4.10.60.10">
    <property type="entry name" value="Zinc finger, CCHC-type"/>
    <property type="match status" value="2"/>
</dbReference>
<feature type="compositionally biased region" description="Polar residues" evidence="8">
    <location>
        <begin position="793"/>
        <end position="809"/>
    </location>
</feature>
<evidence type="ECO:0000256" key="2">
    <source>
        <dbReference type="ARBA" id="ARBA00022723"/>
    </source>
</evidence>
<dbReference type="PROSITE" id="PS50158">
    <property type="entry name" value="ZF_CCHC"/>
    <property type="match status" value="2"/>
</dbReference>
<dbReference type="InterPro" id="IPR000690">
    <property type="entry name" value="Matrin/U1-C_Znf_C2H2"/>
</dbReference>
<evidence type="ECO:0000313" key="11">
    <source>
        <dbReference type="EMBL" id="ESO98277.1"/>
    </source>
</evidence>
<feature type="compositionally biased region" description="Low complexity" evidence="8">
    <location>
        <begin position="579"/>
        <end position="591"/>
    </location>
</feature>
<keyword evidence="7" id="KW-0175">Coiled coil</keyword>
<keyword evidence="2" id="KW-0479">Metal-binding</keyword>
<evidence type="ECO:0000313" key="12">
    <source>
        <dbReference type="Proteomes" id="UP000030746"/>
    </source>
</evidence>
<gene>
    <name evidence="11" type="ORF">LOTGIDRAFT_159073</name>
</gene>
<dbReference type="InterPro" id="IPR036875">
    <property type="entry name" value="Znf_CCHC_sf"/>
</dbReference>
<feature type="domain" description="CCHC-type" evidence="9">
    <location>
        <begin position="290"/>
        <end position="304"/>
    </location>
</feature>
<feature type="compositionally biased region" description="Basic and acidic residues" evidence="8">
    <location>
        <begin position="30"/>
        <end position="39"/>
    </location>
</feature>
<dbReference type="InterPro" id="IPR001878">
    <property type="entry name" value="Znf_CCHC"/>
</dbReference>
<name>V4AMA2_LOTGI</name>
<evidence type="ECO:0000259" key="9">
    <source>
        <dbReference type="PROSITE" id="PS50158"/>
    </source>
</evidence>
<dbReference type="PROSITE" id="PS50171">
    <property type="entry name" value="ZF_MATRIN"/>
    <property type="match status" value="1"/>
</dbReference>
<dbReference type="GO" id="GO:0003676">
    <property type="term" value="F:nucleic acid binding"/>
    <property type="evidence" value="ECO:0007669"/>
    <property type="project" value="InterPro"/>
</dbReference>
<proteinExistence type="predicted"/>
<protein>
    <recommendedName>
        <fullName evidence="13">CCHC-type domain-containing protein</fullName>
    </recommendedName>
</protein>